<feature type="transmembrane region" description="Helical" evidence="5">
    <location>
        <begin position="205"/>
        <end position="226"/>
    </location>
</feature>
<evidence type="ECO:0000256" key="5">
    <source>
        <dbReference type="SAM" id="Phobius"/>
    </source>
</evidence>
<evidence type="ECO:0000313" key="7">
    <source>
        <dbReference type="EMBL" id="KAJ8316004.1"/>
    </source>
</evidence>
<comment type="caution">
    <text evidence="7">The sequence shown here is derived from an EMBL/GenBank/DDBJ whole genome shotgun (WGS) entry which is preliminary data.</text>
</comment>
<evidence type="ECO:0000313" key="8">
    <source>
        <dbReference type="Proteomes" id="UP001217089"/>
    </source>
</evidence>
<feature type="transmembrane region" description="Helical" evidence="5">
    <location>
        <begin position="493"/>
        <end position="513"/>
    </location>
</feature>
<accession>A0ABQ9FFD4</accession>
<feature type="transmembrane region" description="Helical" evidence="5">
    <location>
        <begin position="147"/>
        <end position="171"/>
    </location>
</feature>
<feature type="transmembrane region" description="Helical" evidence="5">
    <location>
        <begin position="30"/>
        <end position="49"/>
    </location>
</feature>
<evidence type="ECO:0000256" key="3">
    <source>
        <dbReference type="ARBA" id="ARBA00022989"/>
    </source>
</evidence>
<dbReference type="Pfam" id="PF07690">
    <property type="entry name" value="MFS_1"/>
    <property type="match status" value="1"/>
</dbReference>
<reference evidence="7 8" key="1">
    <citation type="submission" date="2022-12" db="EMBL/GenBank/DDBJ databases">
        <title>Chromosome-level genome of Tegillarca granosa.</title>
        <authorList>
            <person name="Kim J."/>
        </authorList>
    </citation>
    <scope>NUCLEOTIDE SEQUENCE [LARGE SCALE GENOMIC DNA]</scope>
    <source>
        <strain evidence="7">Teg-2019</strain>
        <tissue evidence="7">Adductor muscle</tissue>
    </source>
</reference>
<name>A0ABQ9FFD4_TEGGR</name>
<evidence type="ECO:0000256" key="1">
    <source>
        <dbReference type="ARBA" id="ARBA00004141"/>
    </source>
</evidence>
<keyword evidence="4 5" id="KW-0472">Membrane</keyword>
<evidence type="ECO:0000256" key="2">
    <source>
        <dbReference type="ARBA" id="ARBA00022692"/>
    </source>
</evidence>
<feature type="transmembrane region" description="Helical" evidence="5">
    <location>
        <begin position="238"/>
        <end position="260"/>
    </location>
</feature>
<dbReference type="InterPro" id="IPR020846">
    <property type="entry name" value="MFS_dom"/>
</dbReference>
<dbReference type="PANTHER" id="PTHR11662">
    <property type="entry name" value="SOLUTE CARRIER FAMILY 17"/>
    <property type="match status" value="1"/>
</dbReference>
<organism evidence="7 8">
    <name type="scientific">Tegillarca granosa</name>
    <name type="common">Malaysian cockle</name>
    <name type="synonym">Anadara granosa</name>
    <dbReference type="NCBI Taxonomy" id="220873"/>
    <lineage>
        <taxon>Eukaryota</taxon>
        <taxon>Metazoa</taxon>
        <taxon>Spiralia</taxon>
        <taxon>Lophotrochozoa</taxon>
        <taxon>Mollusca</taxon>
        <taxon>Bivalvia</taxon>
        <taxon>Autobranchia</taxon>
        <taxon>Pteriomorphia</taxon>
        <taxon>Arcoida</taxon>
        <taxon>Arcoidea</taxon>
        <taxon>Arcidae</taxon>
        <taxon>Tegillarca</taxon>
    </lineage>
</organism>
<feature type="domain" description="Major facilitator superfamily (MFS) profile" evidence="6">
    <location>
        <begin position="100"/>
        <end position="517"/>
    </location>
</feature>
<dbReference type="PANTHER" id="PTHR11662:SF399">
    <property type="entry name" value="FI19708P1-RELATED"/>
    <property type="match status" value="1"/>
</dbReference>
<dbReference type="SUPFAM" id="SSF103473">
    <property type="entry name" value="MFS general substrate transporter"/>
    <property type="match status" value="1"/>
</dbReference>
<feature type="transmembrane region" description="Helical" evidence="5">
    <location>
        <begin position="398"/>
        <end position="419"/>
    </location>
</feature>
<dbReference type="InterPro" id="IPR036259">
    <property type="entry name" value="MFS_trans_sf"/>
</dbReference>
<feature type="transmembrane region" description="Helical" evidence="5">
    <location>
        <begin position="178"/>
        <end position="199"/>
    </location>
</feature>
<keyword evidence="8" id="KW-1185">Reference proteome</keyword>
<dbReference type="EMBL" id="JARBDR010000328">
    <property type="protein sequence ID" value="KAJ8316004.1"/>
    <property type="molecule type" value="Genomic_DNA"/>
</dbReference>
<dbReference type="Proteomes" id="UP001217089">
    <property type="component" value="Unassembled WGS sequence"/>
</dbReference>
<feature type="transmembrane region" description="Helical" evidence="5">
    <location>
        <begin position="425"/>
        <end position="447"/>
    </location>
</feature>
<gene>
    <name evidence="7" type="ORF">KUTeg_006018</name>
</gene>
<sequence length="539" mass="60595">MRKEYTDAISEAANCEENEKEYLRKLKESVPFWTSQRLFVAVFAFFGLFNSFALRSNISLSIVCMVNHTAVQKSNDASNVTYIANVTFTNNTRDIIFELLGLLSFIGCRLHKVSVRITMFVAFFEFLEKLFWLSTLQDGELLWDRKIQGYVLGSFFWAYSIVQIPSGILVTKFGGKRVFGWSMILASITTVITPIASRFHFICAVALRAMLGVCLGPAYPAIQYLWGRWAPPEERSRLSALSFPGGEVGSMFTFVITGYLCTFGIDGGWPSTFYLTGVLALIWAVAWLLLLSDSPLQSKRISLKEKNYLLTAIKSNRVNKRMKTTTIPWKSILTSPRVYAIIVTHFTTDWANYLMLTCIPTYIDDILSTILNNGYFQKLLPVKLNNQKESSNVLPSDYIQKFITAKIIPALLLIGLGYVDCTSPITAVTIMTVSIAFRGFRFAGYIVNAVDIAPTYAGFIFGISNTAGAFAGFLATFTVSYFTTNALREEWQIVFYVTAGMECFGAIFFVLFARSDIQPWATQNNEKIIYKADASAKKY</sequence>
<feature type="transmembrane region" description="Helical" evidence="5">
    <location>
        <begin position="459"/>
        <end position="481"/>
    </location>
</feature>
<dbReference type="PROSITE" id="PS50850">
    <property type="entry name" value="MFS"/>
    <property type="match status" value="1"/>
</dbReference>
<feature type="transmembrane region" description="Helical" evidence="5">
    <location>
        <begin position="272"/>
        <end position="291"/>
    </location>
</feature>
<feature type="transmembrane region" description="Helical" evidence="5">
    <location>
        <begin position="113"/>
        <end position="135"/>
    </location>
</feature>
<comment type="subcellular location">
    <subcellularLocation>
        <location evidence="1">Membrane</location>
        <topology evidence="1">Multi-pass membrane protein</topology>
    </subcellularLocation>
</comment>
<evidence type="ECO:0000256" key="4">
    <source>
        <dbReference type="ARBA" id="ARBA00023136"/>
    </source>
</evidence>
<keyword evidence="2 5" id="KW-0812">Transmembrane</keyword>
<dbReference type="InterPro" id="IPR011701">
    <property type="entry name" value="MFS"/>
</dbReference>
<dbReference type="InterPro" id="IPR050382">
    <property type="entry name" value="MFS_Na/Anion_cotransporter"/>
</dbReference>
<dbReference type="Gene3D" id="1.20.1250.20">
    <property type="entry name" value="MFS general substrate transporter like domains"/>
    <property type="match status" value="2"/>
</dbReference>
<evidence type="ECO:0000259" key="6">
    <source>
        <dbReference type="PROSITE" id="PS50850"/>
    </source>
</evidence>
<keyword evidence="3 5" id="KW-1133">Transmembrane helix</keyword>
<protein>
    <recommendedName>
        <fullName evidence="6">Major facilitator superfamily (MFS) profile domain-containing protein</fullName>
    </recommendedName>
</protein>
<proteinExistence type="predicted"/>